<reference evidence="1" key="1">
    <citation type="submission" date="2021-06" db="EMBL/GenBank/DDBJ databases">
        <authorList>
            <person name="Kallberg Y."/>
            <person name="Tangrot J."/>
            <person name="Rosling A."/>
        </authorList>
    </citation>
    <scope>NUCLEOTIDE SEQUENCE</scope>
    <source>
        <strain evidence="1">MA461A</strain>
    </source>
</reference>
<evidence type="ECO:0000313" key="1">
    <source>
        <dbReference type="EMBL" id="CAG8842801.1"/>
    </source>
</evidence>
<dbReference type="Proteomes" id="UP000789920">
    <property type="component" value="Unassembled WGS sequence"/>
</dbReference>
<gene>
    <name evidence="1" type="ORF">RPERSI_LOCUS32483</name>
</gene>
<sequence length="84" mass="9502">EEYEKKVKTISLENNISDQMARTQIYDEMSQKLIGMNNCEHAYNLPATESQIFDSKTKILSETKISMPVKPQASDASSNLKTES</sequence>
<organism evidence="1 2">
    <name type="scientific">Racocetra persica</name>
    <dbReference type="NCBI Taxonomy" id="160502"/>
    <lineage>
        <taxon>Eukaryota</taxon>
        <taxon>Fungi</taxon>
        <taxon>Fungi incertae sedis</taxon>
        <taxon>Mucoromycota</taxon>
        <taxon>Glomeromycotina</taxon>
        <taxon>Glomeromycetes</taxon>
        <taxon>Diversisporales</taxon>
        <taxon>Gigasporaceae</taxon>
        <taxon>Racocetra</taxon>
    </lineage>
</organism>
<evidence type="ECO:0000313" key="2">
    <source>
        <dbReference type="Proteomes" id="UP000789920"/>
    </source>
</evidence>
<accession>A0ACA9SL93</accession>
<keyword evidence="2" id="KW-1185">Reference proteome</keyword>
<feature type="non-terminal residue" evidence="1">
    <location>
        <position position="1"/>
    </location>
</feature>
<proteinExistence type="predicted"/>
<dbReference type="EMBL" id="CAJVQC010135714">
    <property type="protein sequence ID" value="CAG8842801.1"/>
    <property type="molecule type" value="Genomic_DNA"/>
</dbReference>
<comment type="caution">
    <text evidence="1">The sequence shown here is derived from an EMBL/GenBank/DDBJ whole genome shotgun (WGS) entry which is preliminary data.</text>
</comment>
<name>A0ACA9SL93_9GLOM</name>
<feature type="non-terminal residue" evidence="1">
    <location>
        <position position="84"/>
    </location>
</feature>
<protein>
    <submittedName>
        <fullName evidence="1">34128_t:CDS:1</fullName>
    </submittedName>
</protein>